<dbReference type="Proteomes" id="UP001233999">
    <property type="component" value="Unassembled WGS sequence"/>
</dbReference>
<reference evidence="1" key="2">
    <citation type="submission" date="2023-05" db="EMBL/GenBank/DDBJ databases">
        <authorList>
            <person name="Fouks B."/>
        </authorList>
    </citation>
    <scope>NUCLEOTIDE SEQUENCE</scope>
    <source>
        <strain evidence="1">Stay&amp;Tobe</strain>
        <tissue evidence="1">Testes</tissue>
    </source>
</reference>
<organism evidence="1 2">
    <name type="scientific">Diploptera punctata</name>
    <name type="common">Pacific beetle cockroach</name>
    <dbReference type="NCBI Taxonomy" id="6984"/>
    <lineage>
        <taxon>Eukaryota</taxon>
        <taxon>Metazoa</taxon>
        <taxon>Ecdysozoa</taxon>
        <taxon>Arthropoda</taxon>
        <taxon>Hexapoda</taxon>
        <taxon>Insecta</taxon>
        <taxon>Pterygota</taxon>
        <taxon>Neoptera</taxon>
        <taxon>Polyneoptera</taxon>
        <taxon>Dictyoptera</taxon>
        <taxon>Blattodea</taxon>
        <taxon>Blaberoidea</taxon>
        <taxon>Blaberidae</taxon>
        <taxon>Diplopterinae</taxon>
        <taxon>Diploptera</taxon>
    </lineage>
</organism>
<keyword evidence="2" id="KW-1185">Reference proteome</keyword>
<evidence type="ECO:0000313" key="2">
    <source>
        <dbReference type="Proteomes" id="UP001233999"/>
    </source>
</evidence>
<evidence type="ECO:0000313" key="1">
    <source>
        <dbReference type="EMBL" id="KAJ9579071.1"/>
    </source>
</evidence>
<sequence length="99" mass="11994">TCRFYILKHVEMLCRERFKEIAMRRVNMKLTKRNMEIICQVLKSWMISTNSTEIYTTPYLLETLLYYRTVCGYAYCLRYLSHQHVHRGPNINSFSCALW</sequence>
<gene>
    <name evidence="1" type="ORF">L9F63_024824</name>
</gene>
<comment type="caution">
    <text evidence="1">The sequence shown here is derived from an EMBL/GenBank/DDBJ whole genome shotgun (WGS) entry which is preliminary data.</text>
</comment>
<dbReference type="EMBL" id="JASPKZ010008716">
    <property type="protein sequence ID" value="KAJ9579071.1"/>
    <property type="molecule type" value="Genomic_DNA"/>
</dbReference>
<protein>
    <submittedName>
        <fullName evidence="1">Uncharacterized protein</fullName>
    </submittedName>
</protein>
<feature type="non-terminal residue" evidence="1">
    <location>
        <position position="1"/>
    </location>
</feature>
<reference evidence="1" key="1">
    <citation type="journal article" date="2023" name="IScience">
        <title>Live-bearing cockroach genome reveals convergent evolutionary mechanisms linked to viviparity in insects and beyond.</title>
        <authorList>
            <person name="Fouks B."/>
            <person name="Harrison M.C."/>
            <person name="Mikhailova A.A."/>
            <person name="Marchal E."/>
            <person name="English S."/>
            <person name="Carruthers M."/>
            <person name="Jennings E.C."/>
            <person name="Chiamaka E.L."/>
            <person name="Frigard R.A."/>
            <person name="Pippel M."/>
            <person name="Attardo G.M."/>
            <person name="Benoit J.B."/>
            <person name="Bornberg-Bauer E."/>
            <person name="Tobe S.S."/>
        </authorList>
    </citation>
    <scope>NUCLEOTIDE SEQUENCE</scope>
    <source>
        <strain evidence="1">Stay&amp;Tobe</strain>
    </source>
</reference>
<dbReference type="AlphaFoldDB" id="A0AAD8E6W7"/>
<proteinExistence type="predicted"/>
<feature type="non-terminal residue" evidence="1">
    <location>
        <position position="99"/>
    </location>
</feature>
<accession>A0AAD8E6W7</accession>
<name>A0AAD8E6W7_DIPPU</name>